<dbReference type="Proteomes" id="UP000191160">
    <property type="component" value="Unassembled WGS sequence"/>
</dbReference>
<protein>
    <submittedName>
        <fullName evidence="1">Uncharacterized protein</fullName>
    </submittedName>
</protein>
<evidence type="ECO:0000313" key="2">
    <source>
        <dbReference type="Proteomes" id="UP000191160"/>
    </source>
</evidence>
<gene>
    <name evidence="1" type="ORF">B1202_02075</name>
</gene>
<reference evidence="1 2" key="1">
    <citation type="submission" date="2017-02" db="EMBL/GenBank/DDBJ databases">
        <title>Acinetobacter sp. ANC 4945, whole genome shotgun sequencing project.</title>
        <authorList>
            <person name="Radolfova-Krizova L."/>
            <person name="Al Atrouni A."/>
            <person name="Nemec A."/>
        </authorList>
    </citation>
    <scope>NUCLEOTIDE SEQUENCE [LARGE SCALE GENOMIC DNA]</scope>
    <source>
        <strain evidence="1 2">ANC 4945</strain>
    </source>
</reference>
<dbReference type="RefSeq" id="WP_078188903.1">
    <property type="nucleotide sequence ID" value="NZ_JAMCOZ010000010.1"/>
</dbReference>
<dbReference type="EMBL" id="MVKX01000001">
    <property type="protein sequence ID" value="OOV85455.1"/>
    <property type="molecule type" value="Genomic_DNA"/>
</dbReference>
<keyword evidence="2" id="KW-1185">Reference proteome</keyword>
<evidence type="ECO:0000313" key="1">
    <source>
        <dbReference type="EMBL" id="OOV85455.1"/>
    </source>
</evidence>
<proteinExistence type="predicted"/>
<comment type="caution">
    <text evidence="1">The sequence shown here is derived from an EMBL/GenBank/DDBJ whole genome shotgun (WGS) entry which is preliminary data.</text>
</comment>
<accession>A0A1T1H6M7</accession>
<dbReference type="AlphaFoldDB" id="A0A1T1H6M7"/>
<sequence length="87" mass="9625">MFIKEHIIRIENMKTLQALDAANIDHQVIAMFMTCEGIPLKAFEVSSLLNSYSALGTKKVTSKKVQALIQAKQLGEEDESIPCPAAY</sequence>
<organism evidence="1 2">
    <name type="scientific">Acinetobacter amyesii</name>
    <dbReference type="NCBI Taxonomy" id="2942470"/>
    <lineage>
        <taxon>Bacteria</taxon>
        <taxon>Pseudomonadati</taxon>
        <taxon>Pseudomonadota</taxon>
        <taxon>Gammaproteobacteria</taxon>
        <taxon>Moraxellales</taxon>
        <taxon>Moraxellaceae</taxon>
        <taxon>Acinetobacter</taxon>
    </lineage>
</organism>
<name>A0A1T1H6M7_9GAMM</name>